<keyword evidence="3" id="KW-0413">Isomerase</keyword>
<dbReference type="InterPro" id="IPR020094">
    <property type="entry name" value="TruA/RsuA/RluB/E/F_N"/>
</dbReference>
<evidence type="ECO:0000313" key="5">
    <source>
        <dbReference type="EMBL" id="SVD46874.1"/>
    </source>
</evidence>
<dbReference type="HAMAP" id="MF_00171">
    <property type="entry name" value="TruA"/>
    <property type="match status" value="1"/>
</dbReference>
<dbReference type="InterPro" id="IPR020097">
    <property type="entry name" value="PsdUridine_synth_TruA_a/b_dom"/>
</dbReference>
<evidence type="ECO:0000256" key="1">
    <source>
        <dbReference type="ARBA" id="ARBA00009375"/>
    </source>
</evidence>
<keyword evidence="2" id="KW-0819">tRNA processing</keyword>
<dbReference type="InterPro" id="IPR001406">
    <property type="entry name" value="PsdUridine_synth_TruA"/>
</dbReference>
<evidence type="ECO:0000259" key="4">
    <source>
        <dbReference type="Pfam" id="PF01416"/>
    </source>
</evidence>
<dbReference type="InterPro" id="IPR020095">
    <property type="entry name" value="PsdUridine_synth_TruA_C"/>
</dbReference>
<gene>
    <name evidence="5" type="ORF">METZ01_LOCUS399728</name>
</gene>
<organism evidence="5">
    <name type="scientific">marine metagenome</name>
    <dbReference type="NCBI Taxonomy" id="408172"/>
    <lineage>
        <taxon>unclassified sequences</taxon>
        <taxon>metagenomes</taxon>
        <taxon>ecological metagenomes</taxon>
    </lineage>
</organism>
<dbReference type="PANTHER" id="PTHR11142">
    <property type="entry name" value="PSEUDOURIDYLATE SYNTHASE"/>
    <property type="match status" value="1"/>
</dbReference>
<dbReference type="CDD" id="cd02570">
    <property type="entry name" value="PseudoU_synth_EcTruA"/>
    <property type="match status" value="1"/>
</dbReference>
<dbReference type="EMBL" id="UINC01152610">
    <property type="protein sequence ID" value="SVD46874.1"/>
    <property type="molecule type" value="Genomic_DNA"/>
</dbReference>
<evidence type="ECO:0000256" key="2">
    <source>
        <dbReference type="ARBA" id="ARBA00022694"/>
    </source>
</evidence>
<dbReference type="NCBIfam" id="TIGR00071">
    <property type="entry name" value="hisT_truA"/>
    <property type="match status" value="1"/>
</dbReference>
<dbReference type="GO" id="GO:0003723">
    <property type="term" value="F:RNA binding"/>
    <property type="evidence" value="ECO:0007669"/>
    <property type="project" value="InterPro"/>
</dbReference>
<dbReference type="PANTHER" id="PTHR11142:SF0">
    <property type="entry name" value="TRNA PSEUDOURIDINE SYNTHASE-LIKE 1"/>
    <property type="match status" value="1"/>
</dbReference>
<dbReference type="Gene3D" id="3.30.70.660">
    <property type="entry name" value="Pseudouridine synthase I, catalytic domain, C-terminal subdomain"/>
    <property type="match status" value="1"/>
</dbReference>
<comment type="similarity">
    <text evidence="1">Belongs to the tRNA pseudouridine synthase TruA family.</text>
</comment>
<dbReference type="GO" id="GO:0009982">
    <property type="term" value="F:pseudouridine synthase activity"/>
    <property type="evidence" value="ECO:0007669"/>
    <property type="project" value="InterPro"/>
</dbReference>
<dbReference type="Gene3D" id="3.30.70.580">
    <property type="entry name" value="Pseudouridine synthase I, catalytic domain, N-terminal subdomain"/>
    <property type="match status" value="1"/>
</dbReference>
<evidence type="ECO:0000256" key="3">
    <source>
        <dbReference type="ARBA" id="ARBA00023235"/>
    </source>
</evidence>
<reference evidence="5" key="1">
    <citation type="submission" date="2018-05" db="EMBL/GenBank/DDBJ databases">
        <authorList>
            <person name="Lanie J.A."/>
            <person name="Ng W.-L."/>
            <person name="Kazmierczak K.M."/>
            <person name="Andrzejewski T.M."/>
            <person name="Davidsen T.M."/>
            <person name="Wayne K.J."/>
            <person name="Tettelin H."/>
            <person name="Glass J.I."/>
            <person name="Rusch D."/>
            <person name="Podicherti R."/>
            <person name="Tsui H.-C.T."/>
            <person name="Winkler M.E."/>
        </authorList>
    </citation>
    <scope>NUCLEOTIDE SEQUENCE</scope>
</reference>
<name>A0A382VK89_9ZZZZ</name>
<feature type="domain" description="Pseudouridine synthase I TruA alpha/beta" evidence="4">
    <location>
        <begin position="143"/>
        <end position="243"/>
    </location>
</feature>
<sequence>MRVKAVVEYLGGSHVGWQRQPGLPSVQSALEEAIKTSTGQAAHVEGAGRTDSGVHAAGQVAAFELIDGTDLYRLRASLNGLTPDEISVLTLEEVEPSFDPRRDARCRTYSYTVVAGRPRSPLLAGRCWYVATGLDPELLGRLAAAVVGSHDFSAFRAADCEAPTTVREVMDSRWESDGGRFVYRISATAFLKQMVRVLVGSMVDVSLGKLDERDFVGLLDGGSRDNAGRTAPAAGLTLVRVDY</sequence>
<dbReference type="Pfam" id="PF01416">
    <property type="entry name" value="PseudoU_synth_1"/>
    <property type="match status" value="2"/>
</dbReference>
<protein>
    <recommendedName>
        <fullName evidence="4">Pseudouridine synthase I TruA alpha/beta domain-containing protein</fullName>
    </recommendedName>
</protein>
<feature type="domain" description="Pseudouridine synthase I TruA alpha/beta" evidence="4">
    <location>
        <begin position="5"/>
        <end position="96"/>
    </location>
</feature>
<dbReference type="GO" id="GO:0031119">
    <property type="term" value="P:tRNA pseudouridine synthesis"/>
    <property type="evidence" value="ECO:0007669"/>
    <property type="project" value="TreeGrafter"/>
</dbReference>
<dbReference type="SUPFAM" id="SSF55120">
    <property type="entry name" value="Pseudouridine synthase"/>
    <property type="match status" value="1"/>
</dbReference>
<dbReference type="AlphaFoldDB" id="A0A382VK89"/>
<dbReference type="PIRSF" id="PIRSF001430">
    <property type="entry name" value="tRNA_psdUrid_synth"/>
    <property type="match status" value="1"/>
</dbReference>
<dbReference type="InterPro" id="IPR020103">
    <property type="entry name" value="PsdUridine_synth_cat_dom_sf"/>
</dbReference>
<accession>A0A382VK89</accession>
<proteinExistence type="inferred from homology"/>